<sequence length="182" mass="19642">MAARLLAGIALAAALAFSEDVSVDIALAADDTCRAGSEECGLELRQLRRESFLKAAISTEPLNQTGDEIAENDKIRDENATLEGGVVCRRYGMVGRVRRCVAWLQGEATEDDPAGTPTEAEKEGLGGSHGTDSSNQTGEEDIVFNDQLSFDNATGVNATLGWGVVCRRWGFYGRVRRCVAWR</sequence>
<organism evidence="3 4">
    <name type="scientific">Polarella glacialis</name>
    <name type="common">Dinoflagellate</name>
    <dbReference type="NCBI Taxonomy" id="89957"/>
    <lineage>
        <taxon>Eukaryota</taxon>
        <taxon>Sar</taxon>
        <taxon>Alveolata</taxon>
        <taxon>Dinophyceae</taxon>
        <taxon>Suessiales</taxon>
        <taxon>Suessiaceae</taxon>
        <taxon>Polarella</taxon>
    </lineage>
</organism>
<accession>A0A813ISY9</accession>
<feature type="region of interest" description="Disordered" evidence="1">
    <location>
        <begin position="109"/>
        <end position="138"/>
    </location>
</feature>
<keyword evidence="2" id="KW-0732">Signal</keyword>
<proteinExistence type="predicted"/>
<evidence type="ECO:0000256" key="2">
    <source>
        <dbReference type="SAM" id="SignalP"/>
    </source>
</evidence>
<comment type="caution">
    <text evidence="3">The sequence shown here is derived from an EMBL/GenBank/DDBJ whole genome shotgun (WGS) entry which is preliminary data.</text>
</comment>
<evidence type="ECO:0000313" key="4">
    <source>
        <dbReference type="Proteomes" id="UP000626109"/>
    </source>
</evidence>
<dbReference type="EMBL" id="CAJNNW010012665">
    <property type="protein sequence ID" value="CAE8654543.1"/>
    <property type="molecule type" value="Genomic_DNA"/>
</dbReference>
<feature type="signal peptide" evidence="2">
    <location>
        <begin position="1"/>
        <end position="18"/>
    </location>
</feature>
<dbReference type="AlphaFoldDB" id="A0A813ISY9"/>
<evidence type="ECO:0000256" key="1">
    <source>
        <dbReference type="SAM" id="MobiDB-lite"/>
    </source>
</evidence>
<evidence type="ECO:0000313" key="3">
    <source>
        <dbReference type="EMBL" id="CAE8654543.1"/>
    </source>
</evidence>
<gene>
    <name evidence="3" type="ORF">PGLA2088_LOCUS11068</name>
</gene>
<reference evidence="3" key="1">
    <citation type="submission" date="2021-02" db="EMBL/GenBank/DDBJ databases">
        <authorList>
            <person name="Dougan E. K."/>
            <person name="Rhodes N."/>
            <person name="Thang M."/>
            <person name="Chan C."/>
        </authorList>
    </citation>
    <scope>NUCLEOTIDE SEQUENCE</scope>
</reference>
<name>A0A813ISY9_POLGL</name>
<feature type="chain" id="PRO_5032743784" evidence="2">
    <location>
        <begin position="19"/>
        <end position="182"/>
    </location>
</feature>
<protein>
    <submittedName>
        <fullName evidence="3">Uncharacterized protein</fullName>
    </submittedName>
</protein>
<dbReference type="Proteomes" id="UP000626109">
    <property type="component" value="Unassembled WGS sequence"/>
</dbReference>